<feature type="domain" description="HTH tetR-type" evidence="3">
    <location>
        <begin position="5"/>
        <end position="65"/>
    </location>
</feature>
<protein>
    <submittedName>
        <fullName evidence="4">TetR/AcrR family transcriptional regulator</fullName>
    </submittedName>
</protein>
<name>A0ABV5RRN3_9ACTN</name>
<reference evidence="4 5" key="1">
    <citation type="submission" date="2024-09" db="EMBL/GenBank/DDBJ databases">
        <authorList>
            <person name="Sun Q."/>
            <person name="Mori K."/>
        </authorList>
    </citation>
    <scope>NUCLEOTIDE SEQUENCE [LARGE SCALE GENOMIC DNA]</scope>
    <source>
        <strain evidence="4 5">JCM 3143</strain>
    </source>
</reference>
<dbReference type="Proteomes" id="UP001589532">
    <property type="component" value="Unassembled WGS sequence"/>
</dbReference>
<dbReference type="InterPro" id="IPR041583">
    <property type="entry name" value="TetR_C_31"/>
</dbReference>
<evidence type="ECO:0000256" key="2">
    <source>
        <dbReference type="PROSITE-ProRule" id="PRU00335"/>
    </source>
</evidence>
<proteinExistence type="predicted"/>
<feature type="DNA-binding region" description="H-T-H motif" evidence="2">
    <location>
        <begin position="28"/>
        <end position="47"/>
    </location>
</feature>
<dbReference type="RefSeq" id="WP_345001858.1">
    <property type="nucleotide sequence ID" value="NZ_BAAAXV010000009.1"/>
</dbReference>
<dbReference type="InterPro" id="IPR001647">
    <property type="entry name" value="HTH_TetR"/>
</dbReference>
<sequence>MPKRTDRRELLADTALRLIDELGLAQVTHRAVDQAAGVPAGTTSNYFRTRAALYEAIARRILDQQLAAEQEQPAGPSAATPQDVADLLAAAVDAGTGPARNRYLARFELSLEAARSPELAALMRELRAVTLRSRATQIRAAYPHVTQEQVDAIASLLTGIAFDRLTLDVPAMETPAIARAVLRGFLD</sequence>
<evidence type="ECO:0000313" key="5">
    <source>
        <dbReference type="Proteomes" id="UP001589532"/>
    </source>
</evidence>
<evidence type="ECO:0000259" key="3">
    <source>
        <dbReference type="PROSITE" id="PS50977"/>
    </source>
</evidence>
<dbReference type="InterPro" id="IPR009057">
    <property type="entry name" value="Homeodomain-like_sf"/>
</dbReference>
<dbReference type="PROSITE" id="PS50977">
    <property type="entry name" value="HTH_TETR_2"/>
    <property type="match status" value="1"/>
</dbReference>
<keyword evidence="5" id="KW-1185">Reference proteome</keyword>
<dbReference type="SUPFAM" id="SSF46689">
    <property type="entry name" value="Homeodomain-like"/>
    <property type="match status" value="1"/>
</dbReference>
<gene>
    <name evidence="4" type="ORF">ACFFSA_03260</name>
</gene>
<keyword evidence="1 2" id="KW-0238">DNA-binding</keyword>
<evidence type="ECO:0000256" key="1">
    <source>
        <dbReference type="ARBA" id="ARBA00023125"/>
    </source>
</evidence>
<dbReference type="Pfam" id="PF17940">
    <property type="entry name" value="TetR_C_31"/>
    <property type="match status" value="1"/>
</dbReference>
<comment type="caution">
    <text evidence="4">The sequence shown here is derived from an EMBL/GenBank/DDBJ whole genome shotgun (WGS) entry which is preliminary data.</text>
</comment>
<evidence type="ECO:0000313" key="4">
    <source>
        <dbReference type="EMBL" id="MFB9622087.1"/>
    </source>
</evidence>
<dbReference type="EMBL" id="JBHMBW010000002">
    <property type="protein sequence ID" value="MFB9622087.1"/>
    <property type="molecule type" value="Genomic_DNA"/>
</dbReference>
<dbReference type="Gene3D" id="1.10.357.10">
    <property type="entry name" value="Tetracycline Repressor, domain 2"/>
    <property type="match status" value="1"/>
</dbReference>
<organism evidence="4 5">
    <name type="scientific">Nonomuraea helvata</name>
    <dbReference type="NCBI Taxonomy" id="37484"/>
    <lineage>
        <taxon>Bacteria</taxon>
        <taxon>Bacillati</taxon>
        <taxon>Actinomycetota</taxon>
        <taxon>Actinomycetes</taxon>
        <taxon>Streptosporangiales</taxon>
        <taxon>Streptosporangiaceae</taxon>
        <taxon>Nonomuraea</taxon>
    </lineage>
</organism>
<accession>A0ABV5RRN3</accession>
<dbReference type="Pfam" id="PF00440">
    <property type="entry name" value="TetR_N"/>
    <property type="match status" value="1"/>
</dbReference>